<evidence type="ECO:0000313" key="3">
    <source>
        <dbReference type="EMBL" id="TDR41285.1"/>
    </source>
</evidence>
<dbReference type="Gene3D" id="3.40.50.300">
    <property type="entry name" value="P-loop containing nucleotide triphosphate hydrolases"/>
    <property type="match status" value="1"/>
</dbReference>
<proteinExistence type="predicted"/>
<dbReference type="PANTHER" id="PTHR12788:SF10">
    <property type="entry name" value="PROTEIN-TYROSINE SULFOTRANSFERASE"/>
    <property type="match status" value="1"/>
</dbReference>
<sequence>MNSSKSLPSSSPRVVALLRDAERLLQRNDLPGAQNAAICALALAPGQKRPRLLLARIVRRRGSSAEASVLLRELARDHADDAEVLSELGASLSETGAFDEAIPLLQRAVSLHADAESWFALALAYDRNNQPEESLQAARQVERLAPNHVGNRYLLARAQTALGQIDEAAASYRQLARLPAEAAKAWFSLLDLKTVPISAAELARLEALERDPRQSRDDRMLAAFALGQAYEAADRLADAMAATTRANRLHRNPQAWDATAHSRYVDALARAFAPAQDATSSEQGEQVIFIVGLPRSGSTLTEQILAAHADVDAASELPYLHELLTEESSRRGQPLVHWAPQASPADWLQLGQRYLQRTARYQSRRRFTDKMPENWPYAGAIRAMLPGARIVGCQRDAVETCWSCYKQLFAPGHIAYSYDLDHLARYDADYRHLWQHWQQYWPQACRSQSYEALVAEPEREIRALLEFCGLPFDPACLEFHKSRRTTRTASAAQVRKPLTATTSRAVRYGELLAPVAEAVARARAARTIAS</sequence>
<gene>
    <name evidence="3" type="ORF">DFR29_111199</name>
</gene>
<dbReference type="SUPFAM" id="SSF52540">
    <property type="entry name" value="P-loop containing nucleoside triphosphate hydrolases"/>
    <property type="match status" value="1"/>
</dbReference>
<dbReference type="Pfam" id="PF12895">
    <property type="entry name" value="ANAPC3"/>
    <property type="match status" value="1"/>
</dbReference>
<dbReference type="InterPro" id="IPR011990">
    <property type="entry name" value="TPR-like_helical_dom_sf"/>
</dbReference>
<dbReference type="PANTHER" id="PTHR12788">
    <property type="entry name" value="PROTEIN-TYROSINE SULFOTRANSFERASE 2"/>
    <property type="match status" value="1"/>
</dbReference>
<keyword evidence="2" id="KW-0802">TPR repeat</keyword>
<accession>A0A4R6YSQ0</accession>
<comment type="caution">
    <text evidence="3">The sequence shown here is derived from an EMBL/GenBank/DDBJ whole genome shotgun (WGS) entry which is preliminary data.</text>
</comment>
<dbReference type="InterPro" id="IPR026634">
    <property type="entry name" value="TPST-like"/>
</dbReference>
<dbReference type="SUPFAM" id="SSF48452">
    <property type="entry name" value="TPR-like"/>
    <property type="match status" value="2"/>
</dbReference>
<dbReference type="EMBL" id="SNZH01000011">
    <property type="protein sequence ID" value="TDR41285.1"/>
    <property type="molecule type" value="Genomic_DNA"/>
</dbReference>
<dbReference type="PROSITE" id="PS50005">
    <property type="entry name" value="TPR"/>
    <property type="match status" value="1"/>
</dbReference>
<evidence type="ECO:0000256" key="2">
    <source>
        <dbReference type="PROSITE-ProRule" id="PRU00339"/>
    </source>
</evidence>
<dbReference type="SMART" id="SM00028">
    <property type="entry name" value="TPR"/>
    <property type="match status" value="4"/>
</dbReference>
<dbReference type="Gene3D" id="1.25.40.10">
    <property type="entry name" value="Tetratricopeptide repeat domain"/>
    <property type="match status" value="1"/>
</dbReference>
<name>A0A4R6YSQ0_9GAMM</name>
<dbReference type="InterPro" id="IPR027417">
    <property type="entry name" value="P-loop_NTPase"/>
</dbReference>
<dbReference type="RefSeq" id="WP_133820028.1">
    <property type="nucleotide sequence ID" value="NZ_SNZH01000011.1"/>
</dbReference>
<feature type="repeat" description="TPR" evidence="2">
    <location>
        <begin position="82"/>
        <end position="115"/>
    </location>
</feature>
<protein>
    <submittedName>
        <fullName evidence="3">Anaphase-promoting complex subunit 3</fullName>
    </submittedName>
</protein>
<evidence type="ECO:0000256" key="1">
    <source>
        <dbReference type="ARBA" id="ARBA00022679"/>
    </source>
</evidence>
<keyword evidence="1" id="KW-0808">Transferase</keyword>
<dbReference type="GO" id="GO:0008476">
    <property type="term" value="F:protein-tyrosine sulfotransferase activity"/>
    <property type="evidence" value="ECO:0007669"/>
    <property type="project" value="InterPro"/>
</dbReference>
<evidence type="ECO:0000313" key="4">
    <source>
        <dbReference type="Proteomes" id="UP000295293"/>
    </source>
</evidence>
<dbReference type="OrthoDB" id="9766687at2"/>
<dbReference type="InterPro" id="IPR019734">
    <property type="entry name" value="TPR_rpt"/>
</dbReference>
<keyword evidence="4" id="KW-1185">Reference proteome</keyword>
<dbReference type="Pfam" id="PF13469">
    <property type="entry name" value="Sulfotransfer_3"/>
    <property type="match status" value="1"/>
</dbReference>
<organism evidence="3 4">
    <name type="scientific">Tahibacter aquaticus</name>
    <dbReference type="NCBI Taxonomy" id="520092"/>
    <lineage>
        <taxon>Bacteria</taxon>
        <taxon>Pseudomonadati</taxon>
        <taxon>Pseudomonadota</taxon>
        <taxon>Gammaproteobacteria</taxon>
        <taxon>Lysobacterales</taxon>
        <taxon>Rhodanobacteraceae</taxon>
        <taxon>Tahibacter</taxon>
    </lineage>
</organism>
<reference evidence="3 4" key="1">
    <citation type="submission" date="2019-03" db="EMBL/GenBank/DDBJ databases">
        <title>Genomic Encyclopedia of Type Strains, Phase IV (KMG-IV): sequencing the most valuable type-strain genomes for metagenomic binning, comparative biology and taxonomic classification.</title>
        <authorList>
            <person name="Goeker M."/>
        </authorList>
    </citation>
    <scope>NUCLEOTIDE SEQUENCE [LARGE SCALE GENOMIC DNA]</scope>
    <source>
        <strain evidence="3 4">DSM 21667</strain>
    </source>
</reference>
<dbReference type="AlphaFoldDB" id="A0A4R6YSQ0"/>
<dbReference type="Proteomes" id="UP000295293">
    <property type="component" value="Unassembled WGS sequence"/>
</dbReference>